<dbReference type="SUPFAM" id="SSF53850">
    <property type="entry name" value="Periplasmic binding protein-like II"/>
    <property type="match status" value="1"/>
</dbReference>
<comment type="caution">
    <text evidence="4">The sequence shown here is derived from an EMBL/GenBank/DDBJ whole genome shotgun (WGS) entry which is preliminary data.</text>
</comment>
<organism evidence="4 5">
    <name type="scientific">Kushneria sinocarnis</name>
    <dbReference type="NCBI Taxonomy" id="595502"/>
    <lineage>
        <taxon>Bacteria</taxon>
        <taxon>Pseudomonadati</taxon>
        <taxon>Pseudomonadota</taxon>
        <taxon>Gammaproteobacteria</taxon>
        <taxon>Oceanospirillales</taxon>
        <taxon>Halomonadaceae</taxon>
        <taxon>Kushneria</taxon>
    </lineage>
</organism>
<dbReference type="RefSeq" id="WP_121173877.1">
    <property type="nucleotide sequence ID" value="NZ_RBIN01000009.1"/>
</dbReference>
<dbReference type="GO" id="GO:0030288">
    <property type="term" value="C:outer membrane-bounded periplasmic space"/>
    <property type="evidence" value="ECO:0007669"/>
    <property type="project" value="TreeGrafter"/>
</dbReference>
<evidence type="ECO:0000256" key="1">
    <source>
        <dbReference type="ARBA" id="ARBA00022729"/>
    </source>
</evidence>
<feature type="signal peptide" evidence="3">
    <location>
        <begin position="1"/>
        <end position="26"/>
    </location>
</feature>
<feature type="region of interest" description="Disordered" evidence="2">
    <location>
        <begin position="360"/>
        <end position="381"/>
    </location>
</feature>
<name>A0A420WTF8_9GAMM</name>
<proteinExistence type="predicted"/>
<keyword evidence="1 3" id="KW-0732">Signal</keyword>
<evidence type="ECO:0000256" key="2">
    <source>
        <dbReference type="SAM" id="MobiDB-lite"/>
    </source>
</evidence>
<evidence type="ECO:0000313" key="5">
    <source>
        <dbReference type="Proteomes" id="UP000281975"/>
    </source>
</evidence>
<dbReference type="Gene3D" id="3.40.190.10">
    <property type="entry name" value="Periplasmic binding protein-like II"/>
    <property type="match status" value="2"/>
</dbReference>
<dbReference type="AlphaFoldDB" id="A0A420WTF8"/>
<accession>A0A420WTF8</accession>
<evidence type="ECO:0000313" key="4">
    <source>
        <dbReference type="EMBL" id="RKQ96382.1"/>
    </source>
</evidence>
<dbReference type="Pfam" id="PF13416">
    <property type="entry name" value="SBP_bac_8"/>
    <property type="match status" value="1"/>
</dbReference>
<dbReference type="InterPro" id="IPR006059">
    <property type="entry name" value="SBP"/>
</dbReference>
<gene>
    <name evidence="4" type="ORF">C7446_2982</name>
</gene>
<dbReference type="PANTHER" id="PTHR30006:SF25">
    <property type="entry name" value="PHOSPHOGLYCERATE TRANSPORT REGULATORY PROTEIN PGTC"/>
    <property type="match status" value="1"/>
</dbReference>
<sequence length="381" mass="41810">MMKLPGMHSWLLLLLLLLLLAGGAQAVDSPRQPAVEPALTLAGHADGPSLVVQGVLDPDIMQTLLSAFHRRHPTMTIRYIDVSGRPNRVPDKSLQDFQPDLVLSSAMPWQYLHANNGNAMSLGAQTLPTDWPDASRWRNELVGLTAEPLVIVYRREYARRFGIPRSHTALLRQLRQHRDALQGRVVTYDPARSDTGFTYLAEDARQSPQIWSLVAALGEAHTSLTDSTSDMLEGLISGRYLIGYNLIGSYASRAARRHSELKVQRPADYALVMQRLALIPTGAPHPGNARLLLQFLTGRKGQQLIARQTPLGALHPAVATTGDMHTTAGITRFIRPGPGLLALVDPLKRRSLLARWQQAFDADSRTDSGSDPTTSEDSTAP</sequence>
<feature type="compositionally biased region" description="Polar residues" evidence="2">
    <location>
        <begin position="369"/>
        <end position="381"/>
    </location>
</feature>
<protein>
    <submittedName>
        <fullName evidence="4">Iron(III) transport system substrate-binding protein</fullName>
    </submittedName>
</protein>
<dbReference type="PANTHER" id="PTHR30006">
    <property type="entry name" value="THIAMINE-BINDING PERIPLASMIC PROTEIN-RELATED"/>
    <property type="match status" value="1"/>
</dbReference>
<dbReference type="EMBL" id="RBIN01000009">
    <property type="protein sequence ID" value="RKQ96382.1"/>
    <property type="molecule type" value="Genomic_DNA"/>
</dbReference>
<dbReference type="OrthoDB" id="8673316at2"/>
<keyword evidence="5" id="KW-1185">Reference proteome</keyword>
<evidence type="ECO:0000256" key="3">
    <source>
        <dbReference type="SAM" id="SignalP"/>
    </source>
</evidence>
<reference evidence="4 5" key="1">
    <citation type="submission" date="2018-10" db="EMBL/GenBank/DDBJ databases">
        <title>Genomic Encyclopedia of Type Strains, Phase IV (KMG-IV): sequencing the most valuable type-strain genomes for metagenomic binning, comparative biology and taxonomic classification.</title>
        <authorList>
            <person name="Goeker M."/>
        </authorList>
    </citation>
    <scope>NUCLEOTIDE SEQUENCE [LARGE SCALE GENOMIC DNA]</scope>
    <source>
        <strain evidence="4 5">DSM 23229</strain>
    </source>
</reference>
<dbReference type="Proteomes" id="UP000281975">
    <property type="component" value="Unassembled WGS sequence"/>
</dbReference>
<feature type="chain" id="PRO_5019547367" evidence="3">
    <location>
        <begin position="27"/>
        <end position="381"/>
    </location>
</feature>